<dbReference type="InterPro" id="IPR001194">
    <property type="entry name" value="cDENN_dom"/>
</dbReference>
<feature type="compositionally biased region" description="Low complexity" evidence="2">
    <location>
        <begin position="416"/>
        <end position="434"/>
    </location>
</feature>
<dbReference type="InterPro" id="IPR005113">
    <property type="entry name" value="uDENN_dom"/>
</dbReference>
<dbReference type="FunFam" id="3.30.450.200:FF:000001">
    <property type="entry name" value="DENN domain-containing protein 2A isoform X1"/>
    <property type="match status" value="1"/>
</dbReference>
<dbReference type="PANTHER" id="PTHR15288">
    <property type="entry name" value="DENN DOMAIN-CONTAINING PROTEIN 2"/>
    <property type="match status" value="1"/>
</dbReference>
<evidence type="ECO:0000313" key="5">
    <source>
        <dbReference type="RefSeq" id="XP_053541754.1"/>
    </source>
</evidence>
<dbReference type="GO" id="GO:0005829">
    <property type="term" value="C:cytosol"/>
    <property type="evidence" value="ECO:0007669"/>
    <property type="project" value="GOC"/>
</dbReference>
<dbReference type="SMART" id="SM00800">
    <property type="entry name" value="uDENN"/>
    <property type="match status" value="1"/>
</dbReference>
<protein>
    <submittedName>
        <fullName evidence="5">DENN domain-containing protein 2A isoform X2</fullName>
    </submittedName>
</protein>
<dbReference type="Gene3D" id="3.30.450.200">
    <property type="match status" value="1"/>
</dbReference>
<dbReference type="GeneID" id="108275065"/>
<feature type="region of interest" description="Disordered" evidence="2">
    <location>
        <begin position="229"/>
        <end position="348"/>
    </location>
</feature>
<reference evidence="4" key="1">
    <citation type="journal article" date="2016" name="Nat. Commun.">
        <title>The channel catfish genome sequence provides insights into the evolution of scale formation in teleosts.</title>
        <authorList>
            <person name="Liu Z."/>
            <person name="Liu S."/>
            <person name="Yao J."/>
            <person name="Bao L."/>
            <person name="Zhang J."/>
            <person name="Li Y."/>
            <person name="Jiang C."/>
            <person name="Sun L."/>
            <person name="Wang R."/>
            <person name="Zhang Y."/>
            <person name="Zhou T."/>
            <person name="Zeng Q."/>
            <person name="Fu Q."/>
            <person name="Gao S."/>
            <person name="Li N."/>
            <person name="Koren S."/>
            <person name="Jiang Y."/>
            <person name="Zimin A."/>
            <person name="Xu P."/>
            <person name="Phillippy A.M."/>
            <person name="Geng X."/>
            <person name="Song L."/>
            <person name="Sun F."/>
            <person name="Li C."/>
            <person name="Wang X."/>
            <person name="Chen A."/>
            <person name="Jin Y."/>
            <person name="Yuan Z."/>
            <person name="Yang Y."/>
            <person name="Tan S."/>
            <person name="Peatman E."/>
            <person name="Lu J."/>
            <person name="Qin Z."/>
            <person name="Dunham R."/>
            <person name="Li Z."/>
            <person name="Sonstegard T."/>
            <person name="Feng J."/>
            <person name="Danzmann R.G."/>
            <person name="Schroeder S."/>
            <person name="Scheffler B."/>
            <person name="Duke M.V."/>
            <person name="Ballard L."/>
            <person name="Kucuktas H."/>
            <person name="Kaltenboeck L."/>
            <person name="Liu H."/>
            <person name="Armbruster J."/>
            <person name="Xie Y."/>
            <person name="Kirby M.L."/>
            <person name="Tian Y."/>
            <person name="Flanagan M.E."/>
            <person name="Mu W."/>
            <person name="Waldbieser G.C."/>
        </authorList>
    </citation>
    <scope>NUCLEOTIDE SEQUENCE [LARGE SCALE GENOMIC DNA]</scope>
    <source>
        <strain evidence="4">SDA103</strain>
    </source>
</reference>
<feature type="compositionally biased region" description="Low complexity" evidence="2">
    <location>
        <begin position="464"/>
        <end position="481"/>
    </location>
</feature>
<feature type="compositionally biased region" description="Polar residues" evidence="2">
    <location>
        <begin position="291"/>
        <end position="303"/>
    </location>
</feature>
<evidence type="ECO:0000313" key="4">
    <source>
        <dbReference type="Proteomes" id="UP000221080"/>
    </source>
</evidence>
<dbReference type="GO" id="GO:0003676">
    <property type="term" value="F:nucleic acid binding"/>
    <property type="evidence" value="ECO:0007669"/>
    <property type="project" value="InterPro"/>
</dbReference>
<feature type="compositionally biased region" description="Basic and acidic residues" evidence="2">
    <location>
        <begin position="237"/>
        <end position="249"/>
    </location>
</feature>
<evidence type="ECO:0000259" key="3">
    <source>
        <dbReference type="PROSITE" id="PS50211"/>
    </source>
</evidence>
<reference evidence="5" key="2">
    <citation type="submission" date="2025-08" db="UniProtKB">
        <authorList>
            <consortium name="RefSeq"/>
        </authorList>
    </citation>
    <scope>IDENTIFICATION</scope>
    <source>
        <tissue evidence="5">Blood</tissue>
    </source>
</reference>
<feature type="compositionally biased region" description="Basic and acidic residues" evidence="2">
    <location>
        <begin position="442"/>
        <end position="458"/>
    </location>
</feature>
<dbReference type="InterPro" id="IPR051942">
    <property type="entry name" value="DENN_domain_containing_2"/>
</dbReference>
<feature type="compositionally biased region" description="Pro residues" evidence="2">
    <location>
        <begin position="316"/>
        <end position="334"/>
    </location>
</feature>
<dbReference type="Pfam" id="PF03456">
    <property type="entry name" value="uDENN"/>
    <property type="match status" value="1"/>
</dbReference>
<name>A0A9F7TLN5_ICTPU</name>
<dbReference type="GO" id="GO:0042147">
    <property type="term" value="P:retrograde transport, endosome to Golgi"/>
    <property type="evidence" value="ECO:0007669"/>
    <property type="project" value="TreeGrafter"/>
</dbReference>
<dbReference type="AlphaFoldDB" id="A0A9F7TLN5"/>
<keyword evidence="4" id="KW-1185">Reference proteome</keyword>
<dbReference type="Proteomes" id="UP000221080">
    <property type="component" value="Chromosome 14"/>
</dbReference>
<feature type="region of interest" description="Disordered" evidence="2">
    <location>
        <begin position="116"/>
        <end position="180"/>
    </location>
</feature>
<dbReference type="Gene3D" id="3.30.420.10">
    <property type="entry name" value="Ribonuclease H-like superfamily/Ribonuclease H"/>
    <property type="match status" value="1"/>
</dbReference>
<dbReference type="SMART" id="SM00799">
    <property type="entry name" value="DENN"/>
    <property type="match status" value="1"/>
</dbReference>
<dbReference type="GO" id="GO:0005085">
    <property type="term" value="F:guanyl-nucleotide exchange factor activity"/>
    <property type="evidence" value="ECO:0007669"/>
    <property type="project" value="UniProtKB-KW"/>
</dbReference>
<accession>A0A9F7TLN5</accession>
<feature type="compositionally biased region" description="Basic and acidic residues" evidence="2">
    <location>
        <begin position="134"/>
        <end position="180"/>
    </location>
</feature>
<dbReference type="Pfam" id="PF02141">
    <property type="entry name" value="DENN"/>
    <property type="match status" value="1"/>
</dbReference>
<gene>
    <name evidence="5" type="primary">si:dkey-82f1.1</name>
</gene>
<evidence type="ECO:0000256" key="1">
    <source>
        <dbReference type="ARBA" id="ARBA00022658"/>
    </source>
</evidence>
<dbReference type="InterPro" id="IPR037516">
    <property type="entry name" value="Tripartite_DENN"/>
</dbReference>
<proteinExistence type="predicted"/>
<keyword evidence="1" id="KW-0344">Guanine-nucleotide releasing factor</keyword>
<dbReference type="RefSeq" id="XP_053541754.1">
    <property type="nucleotide sequence ID" value="XM_053685779.1"/>
</dbReference>
<dbReference type="PROSITE" id="PS50211">
    <property type="entry name" value="DENN"/>
    <property type="match status" value="1"/>
</dbReference>
<feature type="region of interest" description="Disordered" evidence="2">
    <location>
        <begin position="510"/>
        <end position="550"/>
    </location>
</feature>
<dbReference type="PANTHER" id="PTHR15288:SF3">
    <property type="entry name" value="DENN DOMAIN-CONTAINING PROTEIN 2A"/>
    <property type="match status" value="1"/>
</dbReference>
<feature type="domain" description="UDENN" evidence="3">
    <location>
        <begin position="583"/>
        <end position="908"/>
    </location>
</feature>
<sequence>MPAASIMTGGRALLLCTNTENCIYQSVNGLQCCGLRLEGAQSVVSNKSDLSRVVDTQSPLTSLDNTDCFSGNIDMFAHKGPSDTYPVENGLGGCNKPTKTPVGIKSTASIRDKISQWEGKTDSAGPNPPTIIQKETESVRKKDIKSTEVQRRDSKRGFSCDRQDIGKENGNKIGESRKSTEACTRERDVILDKMSAGKTDIVQDKKSVLTHIKKLEQAMKETPTKPCLPGNYFCPPSKDKPDETEKKPAEPIFGTVEVVRSGSRRGRNRDPENVYTEPGAPSINPLPKPQRTFQHHTQTNNCGLPQGSAKGKRNLPPLPSLPPPPLPSCPPPPGVCQRPWQEHTRDSNNRKSYEFEDLLQSSTEGCRVDWYAQSKLGLTHTLSEENVYEDILDPPSKENPYEDIELESRGAGNKYPVLTSPSSPTLDTPTKLSSKPGFFRQSSERRSFKLLDLRKTNRDGGIASPSRISPPSTPSSPDDTPCLSGDPYNRRRRKIPKMVLKINGIFEARRGKKKMKRVSPSTESSSGRGVLTDENSESESDTEEKLKAHSQRLVSVQSMLKQTGRYRTLERDLMDLQERKLFEYFLVVALHKTKAGAPYLPEVTQQFPLKLERSFKFMREAEDQLKVIPQFCFPDAKDWAPVDNFPSETFSFVLTGEDGSRRFGYCRRLLPSGKGRRLPEVYCVVSRLGCFDLFSKMLDEVEKRRAISPALVQPFMRAIMEAPFPAPGRTITVKNFLPGSGTEVIELCRPSDSRLEHVDFECLFSSLSLRLLLRVFASLLLERRVIFTADKLRSQSLEEEWRGTESKLLEVQSEVSTVSDDLRCHVICWFWSTVFSRVESRCSVYQEILENFTLPSADELYGDADFLFQQDLAPAHSAKTISNWFTDRGITVLDWPADSPDLNPIEDL</sequence>
<dbReference type="GO" id="GO:0015629">
    <property type="term" value="C:actin cytoskeleton"/>
    <property type="evidence" value="ECO:0007669"/>
    <property type="project" value="TreeGrafter"/>
</dbReference>
<dbReference type="InterPro" id="IPR036397">
    <property type="entry name" value="RNaseH_sf"/>
</dbReference>
<feature type="region of interest" description="Disordered" evidence="2">
    <location>
        <begin position="407"/>
        <end position="494"/>
    </location>
</feature>
<evidence type="ECO:0000256" key="2">
    <source>
        <dbReference type="SAM" id="MobiDB-lite"/>
    </source>
</evidence>
<organism evidence="4 5">
    <name type="scientific">Ictalurus punctatus</name>
    <name type="common">Channel catfish</name>
    <name type="synonym">Silurus punctatus</name>
    <dbReference type="NCBI Taxonomy" id="7998"/>
    <lineage>
        <taxon>Eukaryota</taxon>
        <taxon>Metazoa</taxon>
        <taxon>Chordata</taxon>
        <taxon>Craniata</taxon>
        <taxon>Vertebrata</taxon>
        <taxon>Euteleostomi</taxon>
        <taxon>Actinopterygii</taxon>
        <taxon>Neopterygii</taxon>
        <taxon>Teleostei</taxon>
        <taxon>Ostariophysi</taxon>
        <taxon>Siluriformes</taxon>
        <taxon>Ictaluridae</taxon>
        <taxon>Ictalurus</taxon>
    </lineage>
</organism>